<proteinExistence type="predicted"/>
<feature type="compositionally biased region" description="Acidic residues" evidence="1">
    <location>
        <begin position="177"/>
        <end position="187"/>
    </location>
</feature>
<sequence length="390" mass="42055">MGRQTSDRLILLSVYRPSELTPSRLRSTAVLEAPPLGSLFTMLDVFKIKPFDLEPVYASWTDAPVFNGDAKKDKPVDVWLDQIKDGCIERKVPEEYWYEVAQHYMGPAAKARLDAFKKVLYQVNGGTYRWTWKQFRAALTNMGWEIDAAATEAVEVKAKPFSSWFTVKRKKSKTMTEEPEEMDEDELPPPPPRKTPSRSKTAPAGISGSSSESAKPPGPSRAATLGFLPKRRDSRSSIASISSSDSTPEPKTVVKPELAKAMSDTVIETMKHLAPSKAKTIDSVAHDPNTEAIVTTIAHAPAWLVQASNAIEMLTKEHPKTMSALAAVLITAGSIPAMPVVAASPMAPILACHAAQAIGSIAVGLGTLLKASQNGQVQTTPGSSSSSSSK</sequence>
<dbReference type="OrthoDB" id="3250110at2759"/>
<name>A0A5C3MP93_9AGAM</name>
<keyword evidence="3" id="KW-1185">Reference proteome</keyword>
<feature type="region of interest" description="Disordered" evidence="1">
    <location>
        <begin position="168"/>
        <end position="256"/>
    </location>
</feature>
<evidence type="ECO:0000313" key="2">
    <source>
        <dbReference type="EMBL" id="TFK47124.1"/>
    </source>
</evidence>
<organism evidence="2 3">
    <name type="scientific">Heliocybe sulcata</name>
    <dbReference type="NCBI Taxonomy" id="5364"/>
    <lineage>
        <taxon>Eukaryota</taxon>
        <taxon>Fungi</taxon>
        <taxon>Dikarya</taxon>
        <taxon>Basidiomycota</taxon>
        <taxon>Agaricomycotina</taxon>
        <taxon>Agaricomycetes</taxon>
        <taxon>Gloeophyllales</taxon>
        <taxon>Gloeophyllaceae</taxon>
        <taxon>Heliocybe</taxon>
    </lineage>
</organism>
<dbReference type="EMBL" id="ML213525">
    <property type="protein sequence ID" value="TFK47124.1"/>
    <property type="molecule type" value="Genomic_DNA"/>
</dbReference>
<evidence type="ECO:0000313" key="3">
    <source>
        <dbReference type="Proteomes" id="UP000305948"/>
    </source>
</evidence>
<feature type="compositionally biased region" description="Low complexity" evidence="1">
    <location>
        <begin position="236"/>
        <end position="246"/>
    </location>
</feature>
<evidence type="ECO:0000256" key="1">
    <source>
        <dbReference type="SAM" id="MobiDB-lite"/>
    </source>
</evidence>
<protein>
    <submittedName>
        <fullName evidence="2">Uncharacterized protein</fullName>
    </submittedName>
</protein>
<gene>
    <name evidence="2" type="ORF">OE88DRAFT_1666414</name>
</gene>
<accession>A0A5C3MP93</accession>
<dbReference type="Proteomes" id="UP000305948">
    <property type="component" value="Unassembled WGS sequence"/>
</dbReference>
<reference evidence="2 3" key="1">
    <citation type="journal article" date="2019" name="Nat. Ecol. Evol.">
        <title>Megaphylogeny resolves global patterns of mushroom evolution.</title>
        <authorList>
            <person name="Varga T."/>
            <person name="Krizsan K."/>
            <person name="Foldi C."/>
            <person name="Dima B."/>
            <person name="Sanchez-Garcia M."/>
            <person name="Sanchez-Ramirez S."/>
            <person name="Szollosi G.J."/>
            <person name="Szarkandi J.G."/>
            <person name="Papp V."/>
            <person name="Albert L."/>
            <person name="Andreopoulos W."/>
            <person name="Angelini C."/>
            <person name="Antonin V."/>
            <person name="Barry K.W."/>
            <person name="Bougher N.L."/>
            <person name="Buchanan P."/>
            <person name="Buyck B."/>
            <person name="Bense V."/>
            <person name="Catcheside P."/>
            <person name="Chovatia M."/>
            <person name="Cooper J."/>
            <person name="Damon W."/>
            <person name="Desjardin D."/>
            <person name="Finy P."/>
            <person name="Geml J."/>
            <person name="Haridas S."/>
            <person name="Hughes K."/>
            <person name="Justo A."/>
            <person name="Karasinski D."/>
            <person name="Kautmanova I."/>
            <person name="Kiss B."/>
            <person name="Kocsube S."/>
            <person name="Kotiranta H."/>
            <person name="LaButti K.M."/>
            <person name="Lechner B.E."/>
            <person name="Liimatainen K."/>
            <person name="Lipzen A."/>
            <person name="Lukacs Z."/>
            <person name="Mihaltcheva S."/>
            <person name="Morgado L.N."/>
            <person name="Niskanen T."/>
            <person name="Noordeloos M.E."/>
            <person name="Ohm R.A."/>
            <person name="Ortiz-Santana B."/>
            <person name="Ovrebo C."/>
            <person name="Racz N."/>
            <person name="Riley R."/>
            <person name="Savchenko A."/>
            <person name="Shiryaev A."/>
            <person name="Soop K."/>
            <person name="Spirin V."/>
            <person name="Szebenyi C."/>
            <person name="Tomsovsky M."/>
            <person name="Tulloss R.E."/>
            <person name="Uehling J."/>
            <person name="Grigoriev I.V."/>
            <person name="Vagvolgyi C."/>
            <person name="Papp T."/>
            <person name="Martin F.M."/>
            <person name="Miettinen O."/>
            <person name="Hibbett D.S."/>
            <person name="Nagy L.G."/>
        </authorList>
    </citation>
    <scope>NUCLEOTIDE SEQUENCE [LARGE SCALE GENOMIC DNA]</scope>
    <source>
        <strain evidence="2 3">OMC1185</strain>
    </source>
</reference>
<dbReference type="AlphaFoldDB" id="A0A5C3MP93"/>